<dbReference type="VEuPathDB" id="FungiDB:SCHCODRAFT_02605353"/>
<proteinExistence type="predicted"/>
<reference evidence="2 3" key="1">
    <citation type="journal article" date="2010" name="Nat. Biotechnol.">
        <title>Genome sequence of the model mushroom Schizophyllum commune.</title>
        <authorList>
            <person name="Ohm R.A."/>
            <person name="de Jong J.F."/>
            <person name="Lugones L.G."/>
            <person name="Aerts A."/>
            <person name="Kothe E."/>
            <person name="Stajich J.E."/>
            <person name="de Vries R.P."/>
            <person name="Record E."/>
            <person name="Levasseur A."/>
            <person name="Baker S.E."/>
            <person name="Bartholomew K.A."/>
            <person name="Coutinho P.M."/>
            <person name="Erdmann S."/>
            <person name="Fowler T.J."/>
            <person name="Gathman A.C."/>
            <person name="Lombard V."/>
            <person name="Henrissat B."/>
            <person name="Knabe N."/>
            <person name="Kuees U."/>
            <person name="Lilly W.W."/>
            <person name="Lindquist E."/>
            <person name="Lucas S."/>
            <person name="Magnuson J.K."/>
            <person name="Piumi F."/>
            <person name="Raudaskoski M."/>
            <person name="Salamov A."/>
            <person name="Schmutz J."/>
            <person name="Schwarze F.W.M.R."/>
            <person name="vanKuyk P.A."/>
            <person name="Horton J.S."/>
            <person name="Grigoriev I.V."/>
            <person name="Woesten H.A.B."/>
        </authorList>
    </citation>
    <scope>NUCLEOTIDE SEQUENCE [LARGE SCALE GENOMIC DNA]</scope>
    <source>
        <strain evidence="3">H4-8 / FGSC 9210</strain>
    </source>
</reference>
<dbReference type="OMA" id="HYRDNTA"/>
<feature type="compositionally biased region" description="Low complexity" evidence="1">
    <location>
        <begin position="86"/>
        <end position="95"/>
    </location>
</feature>
<feature type="compositionally biased region" description="Basic and acidic residues" evidence="1">
    <location>
        <begin position="291"/>
        <end position="316"/>
    </location>
</feature>
<feature type="region of interest" description="Disordered" evidence="1">
    <location>
        <begin position="86"/>
        <end position="228"/>
    </location>
</feature>
<evidence type="ECO:0000313" key="2">
    <source>
        <dbReference type="EMBL" id="EFJ00410.1"/>
    </source>
</evidence>
<gene>
    <name evidence="2" type="ORF">SCHCODRAFT_256199</name>
</gene>
<evidence type="ECO:0000256" key="1">
    <source>
        <dbReference type="SAM" id="MobiDB-lite"/>
    </source>
</evidence>
<protein>
    <submittedName>
        <fullName evidence="2">Expressed protein</fullName>
    </submittedName>
</protein>
<dbReference type="HOGENOM" id="CLU_048459_0_0_1"/>
<feature type="compositionally biased region" description="Polar residues" evidence="1">
    <location>
        <begin position="251"/>
        <end position="263"/>
    </location>
</feature>
<dbReference type="eggNOG" id="ENOG502SRYF">
    <property type="taxonomic scope" value="Eukaryota"/>
</dbReference>
<keyword evidence="3" id="KW-1185">Reference proteome</keyword>
<feature type="compositionally biased region" description="Acidic residues" evidence="1">
    <location>
        <begin position="96"/>
        <end position="106"/>
    </location>
</feature>
<dbReference type="Proteomes" id="UP000007431">
    <property type="component" value="Unassembled WGS sequence"/>
</dbReference>
<dbReference type="EMBL" id="GL377303">
    <property type="protein sequence ID" value="EFJ00410.1"/>
    <property type="molecule type" value="Genomic_DNA"/>
</dbReference>
<dbReference type="InParanoid" id="D8PSX1"/>
<accession>D8PSX1</accession>
<organism evidence="3">
    <name type="scientific">Schizophyllum commune (strain H4-8 / FGSC 9210)</name>
    <name type="common">Split gill fungus</name>
    <dbReference type="NCBI Taxonomy" id="578458"/>
    <lineage>
        <taxon>Eukaryota</taxon>
        <taxon>Fungi</taxon>
        <taxon>Dikarya</taxon>
        <taxon>Basidiomycota</taxon>
        <taxon>Agaricomycotina</taxon>
        <taxon>Agaricomycetes</taxon>
        <taxon>Agaricomycetidae</taxon>
        <taxon>Agaricales</taxon>
        <taxon>Schizophyllaceae</taxon>
        <taxon>Schizophyllum</taxon>
    </lineage>
</organism>
<dbReference type="AlphaFoldDB" id="D8PSX1"/>
<sequence length="479" mass="52525">MFAFEDLDSCLVCGKLLKVDGTAYCSDECQSLDTASPCLSSESSALSSPHIGCETTAGDVPPLVPSALGSALSTYRSRNRYSVSSSSASSTAWSAGEDDDEDDDTGASEYSSQDGDDVEPKTSTPATTMHTVHHPPISYARRPSGTNTRSVVPHLHRRTSSQSSSGHVRGTPQSVPVHSRMRGGMDDDDMYSDCMSSRDESDYAEDEQDEGAKLRKQSTITKAKRSRNRASLPAYFSLLQMDTSMPLGSPKKTTQRQSPTTPRLSLVEPPPGLMSAPPTTLTHCTPRGRRRDLAQSRSTDRDRSTRSTSRSRHETIVGRSPPFRSRTGVQGSVEKVFDWANVGLLRGRTSVRRNSSPPPKMQIRPEERLLQIVLDSYKARVLSLRRSLQCSLATQSSSTCSGTLLVDGQQATVHKKANRRVLVRVLLDVIQYEYVTSFDVYNARAPIARPCACSWKTRPVPVQPREIEDIPPRRGSDVA</sequence>
<evidence type="ECO:0000313" key="3">
    <source>
        <dbReference type="Proteomes" id="UP000007431"/>
    </source>
</evidence>
<feature type="compositionally biased region" description="Polar residues" evidence="1">
    <location>
        <begin position="160"/>
        <end position="176"/>
    </location>
</feature>
<feature type="compositionally biased region" description="Polar residues" evidence="1">
    <location>
        <begin position="121"/>
        <end position="130"/>
    </location>
</feature>
<feature type="region of interest" description="Disordered" evidence="1">
    <location>
        <begin position="243"/>
        <end position="328"/>
    </location>
</feature>
<name>D8PSX1_SCHCM</name>